<gene>
    <name evidence="2" type="ORF">MSVAZ_3023</name>
</gene>
<dbReference type="PATRIC" id="fig|1434123.4.peg.3722"/>
<dbReference type="SUPFAM" id="SSF53335">
    <property type="entry name" value="S-adenosyl-L-methionine-dependent methyltransferases"/>
    <property type="match status" value="1"/>
</dbReference>
<keyword evidence="1" id="KW-0175">Coiled coil</keyword>
<dbReference type="Gene3D" id="3.40.50.150">
    <property type="entry name" value="Vaccinia Virus protein VP39"/>
    <property type="match status" value="1"/>
</dbReference>
<protein>
    <submittedName>
        <fullName evidence="2">Uncharacterized protein</fullName>
    </submittedName>
</protein>
<dbReference type="GeneID" id="25419068"/>
<accession>A0A0E3Q947</accession>
<dbReference type="KEGG" id="mvc:MSVAZ_3023"/>
<dbReference type="RefSeq" id="WP_052728011.1">
    <property type="nucleotide sequence ID" value="NZ_CP009520.1"/>
</dbReference>
<dbReference type="InterPro" id="IPR010743">
    <property type="entry name" value="Methionine_synth_MetW"/>
</dbReference>
<reference evidence="2 3" key="1">
    <citation type="submission" date="2014-07" db="EMBL/GenBank/DDBJ databases">
        <title>Methanogenic archaea and the global carbon cycle.</title>
        <authorList>
            <person name="Henriksen J.R."/>
            <person name="Luke J."/>
            <person name="Reinhart S."/>
            <person name="Benedict M.N."/>
            <person name="Youngblut N.D."/>
            <person name="Metcalf M.E."/>
            <person name="Whitaker R.J."/>
            <person name="Metcalf W.W."/>
        </authorList>
    </citation>
    <scope>NUCLEOTIDE SEQUENCE [LARGE SCALE GENOMIC DNA]</scope>
    <source>
        <strain evidence="2 3">Z-761</strain>
    </source>
</reference>
<evidence type="ECO:0000256" key="1">
    <source>
        <dbReference type="SAM" id="Coils"/>
    </source>
</evidence>
<dbReference type="AlphaFoldDB" id="A0A0E3Q947"/>
<keyword evidence="3" id="KW-1185">Reference proteome</keyword>
<evidence type="ECO:0000313" key="2">
    <source>
        <dbReference type="EMBL" id="AKB45292.1"/>
    </source>
</evidence>
<evidence type="ECO:0000313" key="3">
    <source>
        <dbReference type="Proteomes" id="UP000033096"/>
    </source>
</evidence>
<dbReference type="STRING" id="1434123.MSVAZ_3023"/>
<organism evidence="2 3">
    <name type="scientific">Methanosarcina vacuolata Z-761</name>
    <dbReference type="NCBI Taxonomy" id="1434123"/>
    <lineage>
        <taxon>Archaea</taxon>
        <taxon>Methanobacteriati</taxon>
        <taxon>Methanobacteriota</taxon>
        <taxon>Stenosarchaea group</taxon>
        <taxon>Methanomicrobia</taxon>
        <taxon>Methanosarcinales</taxon>
        <taxon>Methanosarcinaceae</taxon>
        <taxon>Methanosarcina</taxon>
    </lineage>
</organism>
<dbReference type="Pfam" id="PF07021">
    <property type="entry name" value="MetW"/>
    <property type="match status" value="1"/>
</dbReference>
<dbReference type="HOGENOM" id="CLU_047220_0_0_2"/>
<proteinExistence type="predicted"/>
<name>A0A0E3Q947_9EURY</name>
<feature type="coiled-coil region" evidence="1">
    <location>
        <begin position="132"/>
        <end position="159"/>
    </location>
</feature>
<dbReference type="InterPro" id="IPR029063">
    <property type="entry name" value="SAM-dependent_MTases_sf"/>
</dbReference>
<dbReference type="Proteomes" id="UP000033096">
    <property type="component" value="Chromosome"/>
</dbReference>
<sequence length="451" mass="52389">MDTLEIKDEEVDVEKIMEKIRENIDKRKKESIYTENEPEIMSETFSAVSPIKRDIPEGLEFINYCDISNESYTISSHRPVTGKFLIEGRKMVHGEVRRYVDPVFQKQKEFNFGVADVVKDLKTESQYLKTNVENLNTGLERLNDNSKSLKIDVKSLKTDAGYLKTELEHLKVDSPQNIKSEVNSFISAIDLDLNNKSWLNSVLENRFKKNLQNHKVQKPENNESEINYYAFEEQFRGSRDHIQQHQKVFLDYFKDCKNVLDIGCGRGEFLELARQKDIGAKGIDVDEDMVNFCKSKGFNVELKDAIEALQSMEDKSLDGIFISQVVEHLAPNYLIKMLHLCNKKLKYGFYLIVETVNPLSFFSFTNFYIDFTHIKPVHPETLKFLLSAVNFREIETKFISPVPDSMKLKKLPEFGDLKDREKVLFETFNQNINMLNNTLYGEQDYAVIGKK</sequence>
<dbReference type="CDD" id="cd02440">
    <property type="entry name" value="AdoMet_MTases"/>
    <property type="match status" value="1"/>
</dbReference>
<dbReference type="EMBL" id="CP009520">
    <property type="protein sequence ID" value="AKB45292.1"/>
    <property type="molecule type" value="Genomic_DNA"/>
</dbReference>
<dbReference type="PANTHER" id="PTHR43861">
    <property type="entry name" value="TRANS-ACONITATE 2-METHYLTRANSFERASE-RELATED"/>
    <property type="match status" value="1"/>
</dbReference>